<reference evidence="1 2" key="1">
    <citation type="submission" date="2016-01" db="EMBL/GenBank/DDBJ databases">
        <authorList>
            <person name="Oliw E.H."/>
        </authorList>
    </citation>
    <scope>NUCLEOTIDE SEQUENCE [LARGE SCALE GENOMIC DNA]</scope>
    <source>
        <strain evidence="1 2">MDcuke</strain>
    </source>
</reference>
<accession>A0A345CXR2</accession>
<protein>
    <submittedName>
        <fullName evidence="1">Uncharacterized protein</fullName>
    </submittedName>
</protein>
<dbReference type="EMBL" id="CP013970">
    <property type="protein sequence ID" value="AXF78229.1"/>
    <property type="molecule type" value="Genomic_DNA"/>
</dbReference>
<proteinExistence type="predicted"/>
<evidence type="ECO:0000313" key="1">
    <source>
        <dbReference type="EMBL" id="AXF78229.1"/>
    </source>
</evidence>
<evidence type="ECO:0000313" key="2">
    <source>
        <dbReference type="Proteomes" id="UP000264980"/>
    </source>
</evidence>
<dbReference type="AlphaFoldDB" id="A0A345CXR2"/>
<sequence>MLLKAGDNRDLWRIKLRVEEKLRTRADTVLYGFCWRIIEELIGLIAVSVGGGKVTIKRFG</sequence>
<name>A0A345CXR2_9GAMM</name>
<organism evidence="1 2">
    <name type="scientific">Erwinia tracheiphila</name>
    <dbReference type="NCBI Taxonomy" id="65700"/>
    <lineage>
        <taxon>Bacteria</taxon>
        <taxon>Pseudomonadati</taxon>
        <taxon>Pseudomonadota</taxon>
        <taxon>Gammaproteobacteria</taxon>
        <taxon>Enterobacterales</taxon>
        <taxon>Erwiniaceae</taxon>
        <taxon>Erwinia</taxon>
    </lineage>
</organism>
<gene>
    <name evidence="1" type="ORF">AV903_23040</name>
</gene>
<dbReference type="Proteomes" id="UP000264980">
    <property type="component" value="Chromosome"/>
</dbReference>